<dbReference type="KEGG" id="hhd:HBHAL_4633"/>
<reference evidence="14 15" key="1">
    <citation type="journal article" date="2013" name="Environ. Microbiol.">
        <title>Chloride and organic osmolytes: a hybrid strategy to cope with elevated salinities by the moderately halophilic, chloride-dependent bacterium Halobacillus halophilus.</title>
        <authorList>
            <person name="Saum S.H."/>
            <person name="Pfeiffer F."/>
            <person name="Palm P."/>
            <person name="Rampp M."/>
            <person name="Schuster S.C."/>
            <person name="Muller V."/>
            <person name="Oesterhelt D."/>
        </authorList>
    </citation>
    <scope>NUCLEOTIDE SEQUENCE [LARGE SCALE GENOMIC DNA]</scope>
    <source>
        <strain evidence="15">ATCC 35676 / DSM 2266 / JCM 20832 / KCTC 3685 / LMG 17431 / NBRC 102448 / NCIMB 2269</strain>
    </source>
</reference>
<dbReference type="EC" id="6.3.4.2" evidence="11"/>
<feature type="binding site" evidence="11">
    <location>
        <position position="16"/>
    </location>
    <ligand>
        <name>CTP</name>
        <dbReference type="ChEBI" id="CHEBI:37563"/>
        <note>allosteric inhibitor</note>
    </ligand>
</feature>
<dbReference type="Pfam" id="PF06418">
    <property type="entry name" value="CTP_synth_N"/>
    <property type="match status" value="1"/>
</dbReference>
<evidence type="ECO:0000256" key="2">
    <source>
        <dbReference type="ARBA" id="ARBA00007533"/>
    </source>
</evidence>
<dbReference type="PROSITE" id="PS51273">
    <property type="entry name" value="GATASE_TYPE_1"/>
    <property type="match status" value="1"/>
</dbReference>
<dbReference type="InterPro" id="IPR017456">
    <property type="entry name" value="CTP_synthase_N"/>
</dbReference>
<keyword evidence="3 11" id="KW-0436">Ligase</keyword>
<feature type="domain" description="Glutamine amidotransferase" evidence="12">
    <location>
        <begin position="305"/>
        <end position="528"/>
    </location>
</feature>
<evidence type="ECO:0000313" key="15">
    <source>
        <dbReference type="Proteomes" id="UP000007397"/>
    </source>
</evidence>
<gene>
    <name evidence="11 14" type="primary">pyrG</name>
    <name evidence="14" type="ordered locus">HBHAL_4633</name>
</gene>
<comment type="caution">
    <text evidence="11">Lacks conserved residue(s) required for the propagation of feature annotation.</text>
</comment>
<feature type="binding site" evidence="11">
    <location>
        <position position="245"/>
    </location>
    <ligand>
        <name>ATP</name>
        <dbReference type="ChEBI" id="CHEBI:30616"/>
    </ligand>
</feature>
<name>I0JS50_HALH3</name>
<dbReference type="NCBIfam" id="TIGR00337">
    <property type="entry name" value="PyrG"/>
    <property type="match status" value="1"/>
</dbReference>
<feature type="region of interest" description="Amidoligase domain" evidence="11">
    <location>
        <begin position="1"/>
        <end position="270"/>
    </location>
</feature>
<evidence type="ECO:0000256" key="3">
    <source>
        <dbReference type="ARBA" id="ARBA00022598"/>
    </source>
</evidence>
<feature type="binding site" evidence="11">
    <location>
        <position position="465"/>
    </location>
    <ligand>
        <name>L-glutamine</name>
        <dbReference type="ChEBI" id="CHEBI:58359"/>
    </ligand>
</feature>
<evidence type="ECO:0000256" key="9">
    <source>
        <dbReference type="ARBA" id="ARBA00022975"/>
    </source>
</evidence>
<comment type="miscellaneous">
    <text evidence="11">CTPSs have evolved a hybrid strategy for distinguishing between UTP and CTP. The overlapping regions of the product feedback inhibitory and substrate sites recognize a common feature in both compounds, the triphosphate moiety. To differentiate isosteric substrate and product pyrimidine rings, an additional pocket far from the expected kinase/ligase catalytic site, specifically recognizes the cytosine and ribose portions of the product inhibitor.</text>
</comment>
<evidence type="ECO:0000313" key="14">
    <source>
        <dbReference type="EMBL" id="CCG46971.1"/>
    </source>
</evidence>
<feature type="active site" description="Nucleophile; for glutamine hydrolysis" evidence="11">
    <location>
        <position position="384"/>
    </location>
</feature>
<evidence type="ECO:0000256" key="1">
    <source>
        <dbReference type="ARBA" id="ARBA00005171"/>
    </source>
</evidence>
<comment type="similarity">
    <text evidence="2 11">Belongs to the CTP synthase family.</text>
</comment>
<dbReference type="GO" id="GO:0042802">
    <property type="term" value="F:identical protein binding"/>
    <property type="evidence" value="ECO:0007669"/>
    <property type="project" value="TreeGrafter"/>
</dbReference>
<organism evidence="14 15">
    <name type="scientific">Halobacillus halophilus (strain ATCC 35676 / DSM 2266 / JCM 20832 / KCTC 3685 / LMG 17431 / NBRC 102448 / NCIMB 2269)</name>
    <name type="common">Sporosarcina halophila</name>
    <dbReference type="NCBI Taxonomy" id="866895"/>
    <lineage>
        <taxon>Bacteria</taxon>
        <taxon>Bacillati</taxon>
        <taxon>Bacillota</taxon>
        <taxon>Bacilli</taxon>
        <taxon>Bacillales</taxon>
        <taxon>Bacillaceae</taxon>
        <taxon>Halobacillus</taxon>
    </lineage>
</organism>
<dbReference type="CDD" id="cd01746">
    <property type="entry name" value="GATase1_CTP_Synthase"/>
    <property type="match status" value="1"/>
</dbReference>
<keyword evidence="7 11" id="KW-0460">Magnesium</keyword>
<feature type="binding site" evidence="11">
    <location>
        <position position="57"/>
    </location>
    <ligand>
        <name>L-glutamine</name>
        <dbReference type="ChEBI" id="CHEBI:58359"/>
    </ligand>
</feature>
<feature type="binding site" evidence="11">
    <location>
        <begin position="191"/>
        <end position="196"/>
    </location>
    <ligand>
        <name>UTP</name>
        <dbReference type="ChEBI" id="CHEBI:46398"/>
    </ligand>
</feature>
<dbReference type="EMBL" id="HE717023">
    <property type="protein sequence ID" value="CCG46971.1"/>
    <property type="molecule type" value="Genomic_DNA"/>
</dbReference>
<dbReference type="FunFam" id="3.40.50.300:FF:000009">
    <property type="entry name" value="CTP synthase"/>
    <property type="match status" value="1"/>
</dbReference>
<keyword evidence="9 11" id="KW-0665">Pyrimidine biosynthesis</keyword>
<feature type="domain" description="CTP synthase N-terminal" evidence="13">
    <location>
        <begin position="6"/>
        <end position="270"/>
    </location>
</feature>
<dbReference type="NCBIfam" id="NF003792">
    <property type="entry name" value="PRK05380.1"/>
    <property type="match status" value="1"/>
</dbReference>
<dbReference type="Proteomes" id="UP000007397">
    <property type="component" value="Chromosome"/>
</dbReference>
<dbReference type="InterPro" id="IPR027417">
    <property type="entry name" value="P-loop_NTPase"/>
</dbReference>
<dbReference type="FunFam" id="3.40.50.880:FF:000002">
    <property type="entry name" value="CTP synthase"/>
    <property type="match status" value="1"/>
</dbReference>
<dbReference type="SUPFAM" id="SSF52317">
    <property type="entry name" value="Class I glutamine amidotransferase-like"/>
    <property type="match status" value="1"/>
</dbReference>
<comment type="catalytic activity">
    <reaction evidence="11">
        <text>L-glutamine + H2O = L-glutamate + NH4(+)</text>
        <dbReference type="Rhea" id="RHEA:15889"/>
        <dbReference type="ChEBI" id="CHEBI:15377"/>
        <dbReference type="ChEBI" id="CHEBI:28938"/>
        <dbReference type="ChEBI" id="CHEBI:29985"/>
        <dbReference type="ChEBI" id="CHEBI:58359"/>
    </reaction>
</comment>
<dbReference type="PANTHER" id="PTHR11550">
    <property type="entry name" value="CTP SYNTHASE"/>
    <property type="match status" value="1"/>
</dbReference>
<sequence>MAKETKYIFVTGGVVSSLGKGITAASLGRLLKNRGLKVTIQKFDPYINVDPGTMSPYQHGEVFVTDDGAETDLDLGHYERFIDINLNKFSNVTTGKVYSNVIKKERRGDYLGGTVQVIPHITNEIKDRVFRAAHETNADVVITEIGGTVGDIESLPFLEAIRQIKSDIGRDHVMYIHCTLVPYLKAAGEMKTKPTQHSVKELRSLGIQPDVIVLRTEMEISEDMKEKIALFCDINKNAVIEAGDADTLYHVPITLQAQNLDQLTCDHFGLDCPPADMTEWNQLINQVKNLEEKATIALVGKYVELPDAYISVVEALKHAGYSFNADVEVKWVNSEFITSSNVQEQLQDADGILVPGGFGDRGIEGKIEAIRYAREHRVPFLGICLGMQLATVEFARNVLGLNGAHSAEINPSTPHPIIDLLPEQKEVSDLGGTLRLGIYPSRLKEGSRALEAYGEEVIYERHRHRFEFNNHYRDQMEAAGFNFSGTSPDGRLIEIIEVEDHPWFVASQFHPEFKSRPTRPQELFYGFVGAAMNQK</sequence>
<feature type="active site" evidence="11">
    <location>
        <position position="512"/>
    </location>
</feature>
<feature type="binding site" evidence="11">
    <location>
        <position position="227"/>
    </location>
    <ligand>
        <name>CTP</name>
        <dbReference type="ChEBI" id="CHEBI:37563"/>
        <note>allosteric inhibitor</note>
    </ligand>
</feature>
<dbReference type="CDD" id="cd03113">
    <property type="entry name" value="CTPS_N"/>
    <property type="match status" value="1"/>
</dbReference>
<keyword evidence="6 11" id="KW-0067">ATP-binding</keyword>
<dbReference type="InterPro" id="IPR017926">
    <property type="entry name" value="GATASE"/>
</dbReference>
<dbReference type="PATRIC" id="fig|866895.3.peg.3666"/>
<dbReference type="UniPathway" id="UPA00159">
    <property type="reaction ID" value="UER00277"/>
</dbReference>
<accession>I0JS50</accession>
<dbReference type="Pfam" id="PF00117">
    <property type="entry name" value="GATase"/>
    <property type="match status" value="1"/>
</dbReference>
<feature type="binding site" evidence="11">
    <location>
        <position position="227"/>
    </location>
    <ligand>
        <name>UTP</name>
        <dbReference type="ChEBI" id="CHEBI:46398"/>
    </ligand>
</feature>
<keyword evidence="8 11" id="KW-0315">Glutamine amidotransferase</keyword>
<feature type="binding site" evidence="11">
    <location>
        <begin position="191"/>
        <end position="196"/>
    </location>
    <ligand>
        <name>CTP</name>
        <dbReference type="ChEBI" id="CHEBI:37563"/>
        <note>allosteric inhibitor</note>
    </ligand>
</feature>
<evidence type="ECO:0000256" key="6">
    <source>
        <dbReference type="ARBA" id="ARBA00022840"/>
    </source>
</evidence>
<dbReference type="InterPro" id="IPR004468">
    <property type="entry name" value="CTP_synthase"/>
</dbReference>
<keyword evidence="15" id="KW-1185">Reference proteome</keyword>
<dbReference type="GO" id="GO:0019856">
    <property type="term" value="P:pyrimidine nucleobase biosynthetic process"/>
    <property type="evidence" value="ECO:0007669"/>
    <property type="project" value="TreeGrafter"/>
</dbReference>
<comment type="pathway">
    <text evidence="1 11">Pyrimidine metabolism; CTP biosynthesis via de novo pathway; CTP from UDP: step 2/2.</text>
</comment>
<keyword evidence="4 11" id="KW-0479">Metal-binding</keyword>
<feature type="binding site" evidence="11">
    <location>
        <position position="144"/>
    </location>
    <ligand>
        <name>Mg(2+)</name>
        <dbReference type="ChEBI" id="CHEBI:18420"/>
    </ligand>
</feature>
<feature type="binding site" evidence="11">
    <location>
        <position position="357"/>
    </location>
    <ligand>
        <name>L-glutamine</name>
        <dbReference type="ChEBI" id="CHEBI:58359"/>
    </ligand>
</feature>
<protein>
    <recommendedName>
        <fullName evidence="11">CTP synthase</fullName>
        <ecNumber evidence="11">6.3.4.2</ecNumber>
    </recommendedName>
    <alternativeName>
        <fullName evidence="11">Cytidine 5'-triphosphate synthase</fullName>
    </alternativeName>
    <alternativeName>
        <fullName evidence="11">Cytidine triphosphate synthetase</fullName>
        <shortName evidence="11">CTP synthetase</shortName>
        <shortName evidence="11">CTPS</shortName>
    </alternativeName>
    <alternativeName>
        <fullName evidence="11">UTP--ammonia ligase</fullName>
    </alternativeName>
</protein>
<dbReference type="PANTHER" id="PTHR11550:SF0">
    <property type="entry name" value="CTP SYNTHASE-RELATED"/>
    <property type="match status" value="1"/>
</dbReference>
<evidence type="ECO:0000256" key="4">
    <source>
        <dbReference type="ARBA" id="ARBA00022723"/>
    </source>
</evidence>
<comment type="subunit">
    <text evidence="11">Homotetramer.</text>
</comment>
<feature type="binding site" evidence="11">
    <location>
        <position position="74"/>
    </location>
    <ligand>
        <name>Mg(2+)</name>
        <dbReference type="ChEBI" id="CHEBI:18420"/>
    </ligand>
</feature>
<evidence type="ECO:0000259" key="13">
    <source>
        <dbReference type="Pfam" id="PF06418"/>
    </source>
</evidence>
<feature type="binding site" evidence="11">
    <location>
        <position position="408"/>
    </location>
    <ligand>
        <name>L-glutamine</name>
        <dbReference type="ChEBI" id="CHEBI:58359"/>
    </ligand>
</feature>
<evidence type="ECO:0000256" key="7">
    <source>
        <dbReference type="ARBA" id="ARBA00022842"/>
    </source>
</evidence>
<dbReference type="GO" id="GO:0003883">
    <property type="term" value="F:CTP synthase activity"/>
    <property type="evidence" value="ECO:0007669"/>
    <property type="project" value="UniProtKB-UniRule"/>
</dbReference>
<dbReference type="GO" id="GO:0005524">
    <property type="term" value="F:ATP binding"/>
    <property type="evidence" value="ECO:0007669"/>
    <property type="project" value="UniProtKB-KW"/>
</dbReference>
<evidence type="ECO:0000256" key="10">
    <source>
        <dbReference type="ARBA" id="ARBA00047781"/>
    </source>
</evidence>
<comment type="activity regulation">
    <text evidence="11">Allosterically activated by GTP, when glutamine is the substrate; GTP has no effect on the reaction when ammonia is the substrate. The allosteric effector GTP functions by stabilizing the protein conformation that binds the tetrahedral intermediate(s) formed during glutamine hydrolysis. Inhibited by the product CTP, via allosteric rather than competitive inhibition.</text>
</comment>
<dbReference type="Gene3D" id="3.40.50.880">
    <property type="match status" value="1"/>
</dbReference>
<proteinExistence type="inferred from homology"/>
<dbReference type="GO" id="GO:0097268">
    <property type="term" value="C:cytoophidium"/>
    <property type="evidence" value="ECO:0007669"/>
    <property type="project" value="UniProtKB-ARBA"/>
</dbReference>
<dbReference type="InterPro" id="IPR033828">
    <property type="entry name" value="GATase1_CTP_Synthase"/>
</dbReference>
<evidence type="ECO:0000256" key="8">
    <source>
        <dbReference type="ARBA" id="ARBA00022962"/>
    </source>
</evidence>
<comment type="catalytic activity">
    <reaction evidence="11">
        <text>UTP + NH4(+) + ATP = CTP + ADP + phosphate + 2 H(+)</text>
        <dbReference type="Rhea" id="RHEA:16597"/>
        <dbReference type="ChEBI" id="CHEBI:15378"/>
        <dbReference type="ChEBI" id="CHEBI:28938"/>
        <dbReference type="ChEBI" id="CHEBI:30616"/>
        <dbReference type="ChEBI" id="CHEBI:37563"/>
        <dbReference type="ChEBI" id="CHEBI:43474"/>
        <dbReference type="ChEBI" id="CHEBI:46398"/>
        <dbReference type="ChEBI" id="CHEBI:456216"/>
    </reaction>
</comment>
<dbReference type="eggNOG" id="COG0504">
    <property type="taxonomic scope" value="Bacteria"/>
</dbReference>
<feature type="binding site" evidence="11">
    <location>
        <begin position="151"/>
        <end position="153"/>
    </location>
    <ligand>
        <name>CTP</name>
        <dbReference type="ChEBI" id="CHEBI:37563"/>
        <note>allosteric inhibitor</note>
    </ligand>
</feature>
<feature type="binding site" evidence="11">
    <location>
        <position position="74"/>
    </location>
    <ligand>
        <name>ATP</name>
        <dbReference type="ChEBI" id="CHEBI:30616"/>
    </ligand>
</feature>
<feature type="binding site" evidence="11">
    <location>
        <position position="16"/>
    </location>
    <ligand>
        <name>UTP</name>
        <dbReference type="ChEBI" id="CHEBI:46398"/>
    </ligand>
</feature>
<evidence type="ECO:0000256" key="5">
    <source>
        <dbReference type="ARBA" id="ARBA00022741"/>
    </source>
</evidence>
<feature type="binding site" evidence="11">
    <location>
        <begin position="385"/>
        <end position="388"/>
    </location>
    <ligand>
        <name>L-glutamine</name>
        <dbReference type="ChEBI" id="CHEBI:58359"/>
    </ligand>
</feature>
<comment type="catalytic activity">
    <reaction evidence="10 11">
        <text>UTP + L-glutamine + ATP + H2O = CTP + L-glutamate + ADP + phosphate + 2 H(+)</text>
        <dbReference type="Rhea" id="RHEA:26426"/>
        <dbReference type="ChEBI" id="CHEBI:15377"/>
        <dbReference type="ChEBI" id="CHEBI:15378"/>
        <dbReference type="ChEBI" id="CHEBI:29985"/>
        <dbReference type="ChEBI" id="CHEBI:30616"/>
        <dbReference type="ChEBI" id="CHEBI:37563"/>
        <dbReference type="ChEBI" id="CHEBI:43474"/>
        <dbReference type="ChEBI" id="CHEBI:46398"/>
        <dbReference type="ChEBI" id="CHEBI:58359"/>
        <dbReference type="ChEBI" id="CHEBI:456216"/>
        <dbReference type="EC" id="6.3.4.2"/>
    </reaction>
</comment>
<dbReference type="GO" id="GO:0046872">
    <property type="term" value="F:metal ion binding"/>
    <property type="evidence" value="ECO:0007669"/>
    <property type="project" value="UniProtKB-KW"/>
</dbReference>
<dbReference type="AlphaFoldDB" id="I0JS50"/>
<keyword evidence="5 11" id="KW-0547">Nucleotide-binding</keyword>
<dbReference type="GO" id="GO:0005829">
    <property type="term" value="C:cytosol"/>
    <property type="evidence" value="ECO:0007669"/>
    <property type="project" value="TreeGrafter"/>
</dbReference>
<dbReference type="MEROPS" id="C26.964"/>
<feature type="active site" evidence="11">
    <location>
        <position position="510"/>
    </location>
</feature>
<dbReference type="HOGENOM" id="CLU_011675_5_0_9"/>
<dbReference type="InterPro" id="IPR029062">
    <property type="entry name" value="Class_I_gatase-like"/>
</dbReference>
<dbReference type="SUPFAM" id="SSF52540">
    <property type="entry name" value="P-loop containing nucleoside triphosphate hydrolases"/>
    <property type="match status" value="1"/>
</dbReference>
<dbReference type="GO" id="GO:0044210">
    <property type="term" value="P:'de novo' CTP biosynthetic process"/>
    <property type="evidence" value="ECO:0007669"/>
    <property type="project" value="UniProtKB-UniRule"/>
</dbReference>
<evidence type="ECO:0000259" key="12">
    <source>
        <dbReference type="Pfam" id="PF00117"/>
    </source>
</evidence>
<evidence type="ECO:0000256" key="11">
    <source>
        <dbReference type="HAMAP-Rule" id="MF_01227"/>
    </source>
</evidence>
<dbReference type="Gene3D" id="3.40.50.300">
    <property type="entry name" value="P-loop containing nucleotide triphosphate hydrolases"/>
    <property type="match status" value="1"/>
</dbReference>
<dbReference type="STRING" id="866895.HBHAL_4633"/>
<comment type="function">
    <text evidence="11">Catalyzes the ATP-dependent amination of UTP to CTP with either L-glutamine or ammonia as the source of nitrogen. Regulates intracellular CTP levels through interactions with the four ribonucleotide triphosphates.</text>
</comment>
<feature type="binding site" evidence="11">
    <location>
        <begin position="17"/>
        <end position="22"/>
    </location>
    <ligand>
        <name>ATP</name>
        <dbReference type="ChEBI" id="CHEBI:30616"/>
    </ligand>
</feature>
<dbReference type="HAMAP" id="MF_01227">
    <property type="entry name" value="PyrG"/>
    <property type="match status" value="1"/>
</dbReference>
<dbReference type="GO" id="GO:0004359">
    <property type="term" value="F:glutaminase activity"/>
    <property type="evidence" value="ECO:0007669"/>
    <property type="project" value="RHEA"/>
</dbReference>